<dbReference type="GeneID" id="98141912"/>
<sequence length="257" mass="28110">MKLSLFAQSALLTVAAALPGRWHDHDHERHEWRPAGPNDSRSPCPGLNVMANHGYLPRSGRDIDLATFRNAIAGAYNYAPKSLDFAFQKAIDLKLSTTGNASTIHLSDLNVHDAIEFDGSLSRSDYNLGDNHSFDPEVWGGVAESLGLYDAAPDNEDDLYVTIEVAAKARAKRVAEAMALNPRFNASENQMMGSPGTTALYLTTMWDYDAGAAPKAWVRAFFEEERLPFLEGYRAPKTQKDANLLGAISKAVLAVKV</sequence>
<evidence type="ECO:0000313" key="10">
    <source>
        <dbReference type="EMBL" id="KAL2862612.1"/>
    </source>
</evidence>
<keyword evidence="3" id="KW-0349">Heme</keyword>
<keyword evidence="6" id="KW-0408">Iron</keyword>
<evidence type="ECO:0000256" key="4">
    <source>
        <dbReference type="ARBA" id="ARBA00022723"/>
    </source>
</evidence>
<protein>
    <submittedName>
        <fullName evidence="10">Chloroperoxidase</fullName>
    </submittedName>
</protein>
<keyword evidence="4" id="KW-0479">Metal-binding</keyword>
<dbReference type="PANTHER" id="PTHR33577">
    <property type="entry name" value="STERIGMATOCYSTIN BIOSYNTHESIS PEROXIDASE STCC-RELATED"/>
    <property type="match status" value="1"/>
</dbReference>
<dbReference type="SUPFAM" id="SSF47571">
    <property type="entry name" value="Cloroperoxidase"/>
    <property type="match status" value="1"/>
</dbReference>
<keyword evidence="5" id="KW-0560">Oxidoreductase</keyword>
<comment type="cofactor">
    <cofactor evidence="1">
        <name>heme b</name>
        <dbReference type="ChEBI" id="CHEBI:60344"/>
    </cofactor>
</comment>
<evidence type="ECO:0000256" key="6">
    <source>
        <dbReference type="ARBA" id="ARBA00023004"/>
    </source>
</evidence>
<keyword evidence="11" id="KW-1185">Reference proteome</keyword>
<evidence type="ECO:0000256" key="7">
    <source>
        <dbReference type="ARBA" id="ARBA00025795"/>
    </source>
</evidence>
<comment type="similarity">
    <text evidence="7">Belongs to the chloroperoxidase family.</text>
</comment>
<evidence type="ECO:0000256" key="2">
    <source>
        <dbReference type="ARBA" id="ARBA00022559"/>
    </source>
</evidence>
<evidence type="ECO:0000256" key="3">
    <source>
        <dbReference type="ARBA" id="ARBA00022617"/>
    </source>
</evidence>
<reference evidence="10 11" key="1">
    <citation type="submission" date="2024-07" db="EMBL/GenBank/DDBJ databases">
        <title>Section-level genome sequencing and comparative genomics of Aspergillus sections Usti and Cavernicolus.</title>
        <authorList>
            <consortium name="Lawrence Berkeley National Laboratory"/>
            <person name="Nybo J.L."/>
            <person name="Vesth T.C."/>
            <person name="Theobald S."/>
            <person name="Frisvad J.C."/>
            <person name="Larsen T.O."/>
            <person name="Kjaerboelling I."/>
            <person name="Rothschild-Mancinelli K."/>
            <person name="Lyhne E.K."/>
            <person name="Kogle M.E."/>
            <person name="Barry K."/>
            <person name="Clum A."/>
            <person name="Na H."/>
            <person name="Ledsgaard L."/>
            <person name="Lin J."/>
            <person name="Lipzen A."/>
            <person name="Kuo A."/>
            <person name="Riley R."/>
            <person name="Mondo S."/>
            <person name="Labutti K."/>
            <person name="Haridas S."/>
            <person name="Pangalinan J."/>
            <person name="Salamov A.A."/>
            <person name="Simmons B.A."/>
            <person name="Magnuson J.K."/>
            <person name="Chen J."/>
            <person name="Drula E."/>
            <person name="Henrissat B."/>
            <person name="Wiebenga A."/>
            <person name="Lubbers R.J."/>
            <person name="Gomes A.C."/>
            <person name="Macurrencykelacurrency M.R."/>
            <person name="Stajich J."/>
            <person name="Grigoriev I.V."/>
            <person name="Mortensen U.H."/>
            <person name="De Vries R.P."/>
            <person name="Baker S.E."/>
            <person name="Andersen M.R."/>
        </authorList>
    </citation>
    <scope>NUCLEOTIDE SEQUENCE [LARGE SCALE GENOMIC DNA]</scope>
    <source>
        <strain evidence="10 11">CBS 449.75</strain>
    </source>
</reference>
<proteinExistence type="inferred from homology"/>
<keyword evidence="2" id="KW-0575">Peroxidase</keyword>
<dbReference type="PROSITE" id="PS51405">
    <property type="entry name" value="HEME_HALOPEROXIDASE"/>
    <property type="match status" value="1"/>
</dbReference>
<dbReference type="EMBL" id="JBFXLQ010000064">
    <property type="protein sequence ID" value="KAL2862612.1"/>
    <property type="molecule type" value="Genomic_DNA"/>
</dbReference>
<dbReference type="Gene3D" id="1.10.489.10">
    <property type="entry name" value="Chloroperoxidase-like"/>
    <property type="match status" value="1"/>
</dbReference>
<dbReference type="InterPro" id="IPR036851">
    <property type="entry name" value="Chloroperoxidase-like_sf"/>
</dbReference>
<feature type="domain" description="Heme haloperoxidase family profile" evidence="9">
    <location>
        <begin position="28"/>
        <end position="244"/>
    </location>
</feature>
<evidence type="ECO:0000259" key="9">
    <source>
        <dbReference type="PROSITE" id="PS51405"/>
    </source>
</evidence>
<dbReference type="InterPro" id="IPR000028">
    <property type="entry name" value="Chloroperoxidase"/>
</dbReference>
<gene>
    <name evidence="10" type="ORF">BJX67DRAFT_292591</name>
</gene>
<comment type="caution">
    <text evidence="10">The sequence shown here is derived from an EMBL/GenBank/DDBJ whole genome shotgun (WGS) entry which is preliminary data.</text>
</comment>
<name>A0ABR4LDJ6_9EURO</name>
<feature type="signal peptide" evidence="8">
    <location>
        <begin position="1"/>
        <end position="17"/>
    </location>
</feature>
<organism evidence="10 11">
    <name type="scientific">Aspergillus lucknowensis</name>
    <dbReference type="NCBI Taxonomy" id="176173"/>
    <lineage>
        <taxon>Eukaryota</taxon>
        <taxon>Fungi</taxon>
        <taxon>Dikarya</taxon>
        <taxon>Ascomycota</taxon>
        <taxon>Pezizomycotina</taxon>
        <taxon>Eurotiomycetes</taxon>
        <taxon>Eurotiomycetidae</taxon>
        <taxon>Eurotiales</taxon>
        <taxon>Aspergillaceae</taxon>
        <taxon>Aspergillus</taxon>
        <taxon>Aspergillus subgen. Nidulantes</taxon>
    </lineage>
</organism>
<evidence type="ECO:0000313" key="11">
    <source>
        <dbReference type="Proteomes" id="UP001610432"/>
    </source>
</evidence>
<accession>A0ABR4LDJ6</accession>
<dbReference type="RefSeq" id="XP_070881591.1">
    <property type="nucleotide sequence ID" value="XM_071026840.1"/>
</dbReference>
<dbReference type="PANTHER" id="PTHR33577:SF19">
    <property type="entry name" value="HEME HALOPEROXIDASE FAMILY PROFILE DOMAIN-CONTAINING PROTEIN-RELATED"/>
    <property type="match status" value="1"/>
</dbReference>
<dbReference type="Proteomes" id="UP001610432">
    <property type="component" value="Unassembled WGS sequence"/>
</dbReference>
<dbReference type="Pfam" id="PF01328">
    <property type="entry name" value="Peroxidase_2"/>
    <property type="match status" value="1"/>
</dbReference>
<evidence type="ECO:0000256" key="1">
    <source>
        <dbReference type="ARBA" id="ARBA00001970"/>
    </source>
</evidence>
<keyword evidence="8" id="KW-0732">Signal</keyword>
<evidence type="ECO:0000256" key="5">
    <source>
        <dbReference type="ARBA" id="ARBA00023002"/>
    </source>
</evidence>
<feature type="chain" id="PRO_5046656413" evidence="8">
    <location>
        <begin position="18"/>
        <end position="257"/>
    </location>
</feature>
<evidence type="ECO:0000256" key="8">
    <source>
        <dbReference type="SAM" id="SignalP"/>
    </source>
</evidence>